<feature type="domain" description="O-antigen ligase-related" evidence="6">
    <location>
        <begin position="241"/>
        <end position="392"/>
    </location>
</feature>
<organism evidence="7 8">
    <name type="scientific">Tistlia consotensis USBA 355</name>
    <dbReference type="NCBI Taxonomy" id="560819"/>
    <lineage>
        <taxon>Bacteria</taxon>
        <taxon>Pseudomonadati</taxon>
        <taxon>Pseudomonadota</taxon>
        <taxon>Alphaproteobacteria</taxon>
        <taxon>Rhodospirillales</taxon>
        <taxon>Rhodovibrionaceae</taxon>
        <taxon>Tistlia</taxon>
    </lineage>
</organism>
<evidence type="ECO:0000256" key="3">
    <source>
        <dbReference type="ARBA" id="ARBA00022989"/>
    </source>
</evidence>
<feature type="transmembrane region" description="Helical" evidence="5">
    <location>
        <begin position="438"/>
        <end position="457"/>
    </location>
</feature>
<feature type="transmembrane region" description="Helical" evidence="5">
    <location>
        <begin position="31"/>
        <end position="48"/>
    </location>
</feature>
<dbReference type="Proteomes" id="UP000192917">
    <property type="component" value="Unassembled WGS sequence"/>
</dbReference>
<feature type="transmembrane region" description="Helical" evidence="5">
    <location>
        <begin position="116"/>
        <end position="133"/>
    </location>
</feature>
<feature type="transmembrane region" description="Helical" evidence="5">
    <location>
        <begin position="60"/>
        <end position="80"/>
    </location>
</feature>
<feature type="transmembrane region" description="Helical" evidence="5">
    <location>
        <begin position="257"/>
        <end position="275"/>
    </location>
</feature>
<feature type="transmembrane region" description="Helical" evidence="5">
    <location>
        <begin position="379"/>
        <end position="400"/>
    </location>
</feature>
<evidence type="ECO:0000256" key="1">
    <source>
        <dbReference type="ARBA" id="ARBA00004141"/>
    </source>
</evidence>
<dbReference type="PANTHER" id="PTHR37422">
    <property type="entry name" value="TEICHURONIC ACID BIOSYNTHESIS PROTEIN TUAE"/>
    <property type="match status" value="1"/>
</dbReference>
<dbReference type="InterPro" id="IPR051533">
    <property type="entry name" value="WaaL-like"/>
</dbReference>
<evidence type="ECO:0000313" key="8">
    <source>
        <dbReference type="Proteomes" id="UP000192917"/>
    </source>
</evidence>
<dbReference type="STRING" id="560819.SAMN05428998_12468"/>
<dbReference type="GO" id="GO:0016874">
    <property type="term" value="F:ligase activity"/>
    <property type="evidence" value="ECO:0007669"/>
    <property type="project" value="UniProtKB-KW"/>
</dbReference>
<dbReference type="PANTHER" id="PTHR37422:SF23">
    <property type="entry name" value="TEICHURONIC ACID BIOSYNTHESIS PROTEIN TUAE"/>
    <property type="match status" value="1"/>
</dbReference>
<evidence type="ECO:0000313" key="7">
    <source>
        <dbReference type="EMBL" id="SMF63070.1"/>
    </source>
</evidence>
<sequence length="506" mass="54319">MHHLVFWALLGVVALSPLPLGSNRPLGWNLMAIAVGLLLVLWATAMLLDRRRLAIAGRRSLPMALLFLGVMLWLAVQSLLPVPVMLQAPSWAAAGQALGTPLQGAIGLQPDRAIDYLIRLSTYAGVFWLALYLGRRPSRARAALWCVVGATAAYATYGLVVYVAGNLSIAWYDKWVYRDSLTSTFVNRNSFATYAALGLVVAAALLQEKLADGLPRGLPRRVALVRFIDDLDGGFWLSVFTLIVCSGALLLSTSRGGALSALFGLLVLTFAWRGSRSGPAGHRRGRNLLFAGLVWGGAIVMLLGAGDLLIGRLDGVSAQQSEHSQRLLALEVGSRAVEDRPLAGFGLGSFPDVFMHYRDPSFGTGIGSLRRAHNSYLELAIEAGVPAALLLLTALGIAVWRCLAGLFERHEDIVYSVAALAGTTVVAVHSLVDFSLQIPAITMTWCLLLGVGMAQSWRHRASSRVSYTVAGEPIVDFAGHTQHGGQATVIDLPRASGPVERRFEAR</sequence>
<dbReference type="EMBL" id="FWZX01000024">
    <property type="protein sequence ID" value="SMF63070.1"/>
    <property type="molecule type" value="Genomic_DNA"/>
</dbReference>
<feature type="transmembrane region" description="Helical" evidence="5">
    <location>
        <begin position="231"/>
        <end position="251"/>
    </location>
</feature>
<evidence type="ECO:0000256" key="4">
    <source>
        <dbReference type="ARBA" id="ARBA00023136"/>
    </source>
</evidence>
<keyword evidence="4 5" id="KW-0472">Membrane</keyword>
<dbReference type="Pfam" id="PF04932">
    <property type="entry name" value="Wzy_C"/>
    <property type="match status" value="1"/>
</dbReference>
<evidence type="ECO:0000256" key="5">
    <source>
        <dbReference type="SAM" id="Phobius"/>
    </source>
</evidence>
<feature type="transmembrane region" description="Helical" evidence="5">
    <location>
        <begin position="287"/>
        <end position="306"/>
    </location>
</feature>
<evidence type="ECO:0000259" key="6">
    <source>
        <dbReference type="Pfam" id="PF04932"/>
    </source>
</evidence>
<name>A0A1Y6CMR7_9PROT</name>
<keyword evidence="3 5" id="KW-1133">Transmembrane helix</keyword>
<keyword evidence="8" id="KW-1185">Reference proteome</keyword>
<dbReference type="GO" id="GO:0016020">
    <property type="term" value="C:membrane"/>
    <property type="evidence" value="ECO:0007669"/>
    <property type="project" value="UniProtKB-SubCell"/>
</dbReference>
<comment type="subcellular location">
    <subcellularLocation>
        <location evidence="1">Membrane</location>
        <topology evidence="1">Multi-pass membrane protein</topology>
    </subcellularLocation>
</comment>
<keyword evidence="7" id="KW-0436">Ligase</keyword>
<keyword evidence="2 5" id="KW-0812">Transmembrane</keyword>
<feature type="transmembrane region" description="Helical" evidence="5">
    <location>
        <begin position="145"/>
        <end position="171"/>
    </location>
</feature>
<feature type="transmembrane region" description="Helical" evidence="5">
    <location>
        <begin position="412"/>
        <end position="432"/>
    </location>
</feature>
<gene>
    <name evidence="7" type="ORF">SAMN05428998_12468</name>
</gene>
<dbReference type="RefSeq" id="WP_143596329.1">
    <property type="nucleotide sequence ID" value="NZ_FWZX01000024.1"/>
</dbReference>
<protein>
    <submittedName>
        <fullName evidence="7">O-Antigen ligase</fullName>
    </submittedName>
</protein>
<dbReference type="AlphaFoldDB" id="A0A1Y6CMR7"/>
<evidence type="ECO:0000256" key="2">
    <source>
        <dbReference type="ARBA" id="ARBA00022692"/>
    </source>
</evidence>
<reference evidence="7 8" key="1">
    <citation type="submission" date="2017-04" db="EMBL/GenBank/DDBJ databases">
        <authorList>
            <person name="Afonso C.L."/>
            <person name="Miller P.J."/>
            <person name="Scott M.A."/>
            <person name="Spackman E."/>
            <person name="Goraichik I."/>
            <person name="Dimitrov K.M."/>
            <person name="Suarez D.L."/>
            <person name="Swayne D.E."/>
        </authorList>
    </citation>
    <scope>NUCLEOTIDE SEQUENCE [LARGE SCALE GENOMIC DNA]</scope>
    <source>
        <strain evidence="7 8">USBA 355</strain>
    </source>
</reference>
<feature type="transmembrane region" description="Helical" evidence="5">
    <location>
        <begin position="191"/>
        <end position="210"/>
    </location>
</feature>
<dbReference type="InterPro" id="IPR007016">
    <property type="entry name" value="O-antigen_ligase-rel_domated"/>
</dbReference>
<proteinExistence type="predicted"/>
<accession>A0A1Y6CMR7</accession>